<organism evidence="3">
    <name type="scientific">Mantoniella antarctica</name>
    <dbReference type="NCBI Taxonomy" id="81844"/>
    <lineage>
        <taxon>Eukaryota</taxon>
        <taxon>Viridiplantae</taxon>
        <taxon>Chlorophyta</taxon>
        <taxon>Mamiellophyceae</taxon>
        <taxon>Mamiellales</taxon>
        <taxon>Mamiellaceae</taxon>
        <taxon>Mantoniella</taxon>
    </lineage>
</organism>
<dbReference type="SUPFAM" id="SSF52833">
    <property type="entry name" value="Thioredoxin-like"/>
    <property type="match status" value="1"/>
</dbReference>
<dbReference type="PANTHER" id="PTHR43110:SF1">
    <property type="entry name" value="THIOL PEROXIDASE"/>
    <property type="match status" value="1"/>
</dbReference>
<gene>
    <name evidence="3" type="ORF">MANT1106_LOCUS840</name>
</gene>
<proteinExistence type="predicted"/>
<dbReference type="InterPro" id="IPR036249">
    <property type="entry name" value="Thioredoxin-like_sf"/>
</dbReference>
<evidence type="ECO:0000256" key="1">
    <source>
        <dbReference type="ARBA" id="ARBA00023284"/>
    </source>
</evidence>
<feature type="domain" description="Thioredoxin" evidence="2">
    <location>
        <begin position="39"/>
        <end position="204"/>
    </location>
</feature>
<evidence type="ECO:0000313" key="3">
    <source>
        <dbReference type="EMBL" id="CAD8698159.1"/>
    </source>
</evidence>
<dbReference type="AlphaFoldDB" id="A0A7S0X294"/>
<dbReference type="PROSITE" id="PS51352">
    <property type="entry name" value="THIOREDOXIN_2"/>
    <property type="match status" value="1"/>
</dbReference>
<dbReference type="InterPro" id="IPR013766">
    <property type="entry name" value="Thioredoxin_domain"/>
</dbReference>
<dbReference type="GO" id="GO:0016491">
    <property type="term" value="F:oxidoreductase activity"/>
    <property type="evidence" value="ECO:0007669"/>
    <property type="project" value="InterPro"/>
</dbReference>
<dbReference type="EMBL" id="HBFC01001621">
    <property type="protein sequence ID" value="CAD8698159.1"/>
    <property type="molecule type" value="Transcribed_RNA"/>
</dbReference>
<dbReference type="Pfam" id="PF00578">
    <property type="entry name" value="AhpC-TSA"/>
    <property type="match status" value="1"/>
</dbReference>
<protein>
    <recommendedName>
        <fullName evidence="2">Thioredoxin domain-containing protein</fullName>
    </recommendedName>
</protein>
<dbReference type="Gene3D" id="3.40.30.10">
    <property type="entry name" value="Glutaredoxin"/>
    <property type="match status" value="1"/>
</dbReference>
<reference evidence="3" key="1">
    <citation type="submission" date="2021-01" db="EMBL/GenBank/DDBJ databases">
        <authorList>
            <person name="Corre E."/>
            <person name="Pelletier E."/>
            <person name="Niang G."/>
            <person name="Scheremetjew M."/>
            <person name="Finn R."/>
            <person name="Kale V."/>
            <person name="Holt S."/>
            <person name="Cochrane G."/>
            <person name="Meng A."/>
            <person name="Brown T."/>
            <person name="Cohen L."/>
        </authorList>
    </citation>
    <scope>NUCLEOTIDE SEQUENCE</scope>
    <source>
        <strain evidence="3">SL-175</strain>
    </source>
</reference>
<accession>A0A7S0X294</accession>
<sequence length="211" mass="21967">MAAFALSASFGVARTAALSCSRAVKARSARYATVTAKAVSVGDAAPDFTLMGAGFEQTTLSSLKGQKVVLAFFPAAFSGDEDGGCRCQLGALQSISKEDGITVLGISKDTPFTMGAWSDDIGIKCLADMQNEVAEQYVGTFDLGKFLDDLDISKGFTGYVTSNRGCVVIDEEGKVVYTWVGLDDKGASHPGILPNTTEIQAALGIGKVNIA</sequence>
<dbReference type="InterPro" id="IPR000866">
    <property type="entry name" value="AhpC/TSA"/>
</dbReference>
<dbReference type="InterPro" id="IPR050455">
    <property type="entry name" value="Tpx_Peroxidase_subfamily"/>
</dbReference>
<name>A0A7S0X294_9CHLO</name>
<dbReference type="GO" id="GO:0016209">
    <property type="term" value="F:antioxidant activity"/>
    <property type="evidence" value="ECO:0007669"/>
    <property type="project" value="InterPro"/>
</dbReference>
<dbReference type="PANTHER" id="PTHR43110">
    <property type="entry name" value="THIOL PEROXIDASE"/>
    <property type="match status" value="1"/>
</dbReference>
<keyword evidence="1" id="KW-0676">Redox-active center</keyword>
<evidence type="ECO:0000259" key="2">
    <source>
        <dbReference type="PROSITE" id="PS51352"/>
    </source>
</evidence>